<gene>
    <name evidence="1" type="ORF">DFH08DRAFT_825183</name>
</gene>
<dbReference type="Proteomes" id="UP001218218">
    <property type="component" value="Unassembled WGS sequence"/>
</dbReference>
<reference evidence="1" key="1">
    <citation type="submission" date="2023-03" db="EMBL/GenBank/DDBJ databases">
        <title>Massive genome expansion in bonnet fungi (Mycena s.s.) driven by repeated elements and novel gene families across ecological guilds.</title>
        <authorList>
            <consortium name="Lawrence Berkeley National Laboratory"/>
            <person name="Harder C.B."/>
            <person name="Miyauchi S."/>
            <person name="Viragh M."/>
            <person name="Kuo A."/>
            <person name="Thoen E."/>
            <person name="Andreopoulos B."/>
            <person name="Lu D."/>
            <person name="Skrede I."/>
            <person name="Drula E."/>
            <person name="Henrissat B."/>
            <person name="Morin E."/>
            <person name="Kohler A."/>
            <person name="Barry K."/>
            <person name="LaButti K."/>
            <person name="Morin E."/>
            <person name="Salamov A."/>
            <person name="Lipzen A."/>
            <person name="Mereny Z."/>
            <person name="Hegedus B."/>
            <person name="Baldrian P."/>
            <person name="Stursova M."/>
            <person name="Weitz H."/>
            <person name="Taylor A."/>
            <person name="Grigoriev I.V."/>
            <person name="Nagy L.G."/>
            <person name="Martin F."/>
            <person name="Kauserud H."/>
        </authorList>
    </citation>
    <scope>NUCLEOTIDE SEQUENCE</scope>
    <source>
        <strain evidence="1">CBHHK002</strain>
    </source>
</reference>
<comment type="caution">
    <text evidence="1">The sequence shown here is derived from an EMBL/GenBank/DDBJ whole genome shotgun (WGS) entry which is preliminary data.</text>
</comment>
<organism evidence="1 2">
    <name type="scientific">Mycena albidolilacea</name>
    <dbReference type="NCBI Taxonomy" id="1033008"/>
    <lineage>
        <taxon>Eukaryota</taxon>
        <taxon>Fungi</taxon>
        <taxon>Dikarya</taxon>
        <taxon>Basidiomycota</taxon>
        <taxon>Agaricomycotina</taxon>
        <taxon>Agaricomycetes</taxon>
        <taxon>Agaricomycetidae</taxon>
        <taxon>Agaricales</taxon>
        <taxon>Marasmiineae</taxon>
        <taxon>Mycenaceae</taxon>
        <taxon>Mycena</taxon>
    </lineage>
</organism>
<evidence type="ECO:0000313" key="1">
    <source>
        <dbReference type="EMBL" id="KAJ7304823.1"/>
    </source>
</evidence>
<protein>
    <submittedName>
        <fullName evidence="1">Uncharacterized protein</fullName>
    </submittedName>
</protein>
<dbReference type="EMBL" id="JARIHO010000098">
    <property type="protein sequence ID" value="KAJ7304823.1"/>
    <property type="molecule type" value="Genomic_DNA"/>
</dbReference>
<accession>A0AAD6Z2V2</accession>
<sequence length="157" mass="18125">MYMKQGLSFWLLPSSTSRSFKLGLRTSWVDSERVIECLEYRRESNELSPSYILLVSCLLQHCSEVKHDLASISVHLRTICYFDTPGINYDFFVHVLMMVYAERVQKQVEKKDLGLSEEFWAEATGIHLTDQACHCVKARANVVHPDLSWAQKIVIDP</sequence>
<evidence type="ECO:0000313" key="2">
    <source>
        <dbReference type="Proteomes" id="UP001218218"/>
    </source>
</evidence>
<keyword evidence="2" id="KW-1185">Reference proteome</keyword>
<name>A0AAD6Z2V2_9AGAR</name>
<proteinExistence type="predicted"/>
<dbReference type="AlphaFoldDB" id="A0AAD6Z2V2"/>